<dbReference type="AlphaFoldDB" id="A0A7J0FU03"/>
<gene>
    <name evidence="1" type="ORF">Acr_15g0007940</name>
</gene>
<evidence type="ECO:0000313" key="2">
    <source>
        <dbReference type="Proteomes" id="UP000585474"/>
    </source>
</evidence>
<sequence length="108" mass="11846">MLFSLNEEEVDVFVEDHGGHGRQRQRQNSSDSVRIGRRGLNSVYNGYPLVVEPLPLPLPELHCDLLPVNGQQVGRRGRTLSTAAADVESLATIAALANPHCRVVYPGF</sequence>
<organism evidence="1 2">
    <name type="scientific">Actinidia rufa</name>
    <dbReference type="NCBI Taxonomy" id="165716"/>
    <lineage>
        <taxon>Eukaryota</taxon>
        <taxon>Viridiplantae</taxon>
        <taxon>Streptophyta</taxon>
        <taxon>Embryophyta</taxon>
        <taxon>Tracheophyta</taxon>
        <taxon>Spermatophyta</taxon>
        <taxon>Magnoliopsida</taxon>
        <taxon>eudicotyledons</taxon>
        <taxon>Gunneridae</taxon>
        <taxon>Pentapetalae</taxon>
        <taxon>asterids</taxon>
        <taxon>Ericales</taxon>
        <taxon>Actinidiaceae</taxon>
        <taxon>Actinidia</taxon>
    </lineage>
</organism>
<protein>
    <submittedName>
        <fullName evidence="1">Uncharacterized protein</fullName>
    </submittedName>
</protein>
<reference evidence="1 2" key="1">
    <citation type="submission" date="2019-07" db="EMBL/GenBank/DDBJ databases">
        <title>De Novo Assembly of kiwifruit Actinidia rufa.</title>
        <authorList>
            <person name="Sugita-Konishi S."/>
            <person name="Sato K."/>
            <person name="Mori E."/>
            <person name="Abe Y."/>
            <person name="Kisaki G."/>
            <person name="Hamano K."/>
            <person name="Suezawa K."/>
            <person name="Otani M."/>
            <person name="Fukuda T."/>
            <person name="Manabe T."/>
            <person name="Gomi K."/>
            <person name="Tabuchi M."/>
            <person name="Akimitsu K."/>
            <person name="Kataoka I."/>
        </authorList>
    </citation>
    <scope>NUCLEOTIDE SEQUENCE [LARGE SCALE GENOMIC DNA]</scope>
    <source>
        <strain evidence="2">cv. Fuchu</strain>
    </source>
</reference>
<evidence type="ECO:0000313" key="1">
    <source>
        <dbReference type="EMBL" id="GFZ02185.1"/>
    </source>
</evidence>
<dbReference type="Proteomes" id="UP000585474">
    <property type="component" value="Unassembled WGS sequence"/>
</dbReference>
<name>A0A7J0FU03_9ERIC</name>
<accession>A0A7J0FU03</accession>
<proteinExistence type="predicted"/>
<keyword evidence="2" id="KW-1185">Reference proteome</keyword>
<comment type="caution">
    <text evidence="1">The sequence shown here is derived from an EMBL/GenBank/DDBJ whole genome shotgun (WGS) entry which is preliminary data.</text>
</comment>
<dbReference type="EMBL" id="BJWL01000015">
    <property type="protein sequence ID" value="GFZ02185.1"/>
    <property type="molecule type" value="Genomic_DNA"/>
</dbReference>